<protein>
    <submittedName>
        <fullName evidence="1">Uncharacterized protein</fullName>
    </submittedName>
</protein>
<gene>
    <name evidence="1" type="ORF">ANAPC1_01471</name>
</gene>
<comment type="caution">
    <text evidence="1">The sequence shown here is derived from an EMBL/GenBank/DDBJ whole genome shotgun (WGS) entry which is preliminary data.</text>
</comment>
<organism evidence="1 2">
    <name type="scientific">Anaplasma phagocytophilum</name>
    <name type="common">Ehrlichia phagocytophila</name>
    <dbReference type="NCBI Taxonomy" id="948"/>
    <lineage>
        <taxon>Bacteria</taxon>
        <taxon>Pseudomonadati</taxon>
        <taxon>Pseudomonadota</taxon>
        <taxon>Alphaproteobacteria</taxon>
        <taxon>Rickettsiales</taxon>
        <taxon>Anaplasmataceae</taxon>
        <taxon>Anaplasma</taxon>
        <taxon>phagocytophilum group</taxon>
    </lineage>
</organism>
<evidence type="ECO:0000313" key="1">
    <source>
        <dbReference type="EMBL" id="SBO15093.1"/>
    </source>
</evidence>
<reference evidence="2" key="1">
    <citation type="submission" date="2016-03" db="EMBL/GenBank/DDBJ databases">
        <authorList>
            <person name="Loux Valentin"/>
        </authorList>
    </citation>
    <scope>NUCLEOTIDE SEQUENCE [LARGE SCALE GENOMIC DNA]</scope>
    <source>
        <strain evidence="2">C1</strain>
    </source>
</reference>
<sequence length="78" mass="8061">MPCLLRVANLHWSSVCHDEAESWDVGNRGASGPGQHLGGRARAILKEGTYIGSVSGEVLISDGGQTATADDPVCAQSP</sequence>
<proteinExistence type="predicted"/>
<evidence type="ECO:0000313" key="2">
    <source>
        <dbReference type="Proteomes" id="UP000078419"/>
    </source>
</evidence>
<accession>A0AA45UV35</accession>
<dbReference type="Proteomes" id="UP000078419">
    <property type="component" value="Unassembled WGS sequence"/>
</dbReference>
<dbReference type="EMBL" id="FLLR01000203">
    <property type="protein sequence ID" value="SBO15093.1"/>
    <property type="molecule type" value="Genomic_DNA"/>
</dbReference>
<name>A0AA45UV35_ANAPH</name>
<dbReference type="AlphaFoldDB" id="A0AA45UV35"/>